<reference evidence="2 3" key="1">
    <citation type="submission" date="2016-12" db="EMBL/GenBank/DDBJ databases">
        <title>Draft genome sequence of Fusarium oxysporum causing rot on Narcissus.</title>
        <authorList>
            <person name="Armitage A.D."/>
            <person name="Taylor A."/>
            <person name="Clarkson J.P."/>
            <person name="Harrison R.J."/>
            <person name="Jackson A.C."/>
        </authorList>
    </citation>
    <scope>NUCLEOTIDE SEQUENCE [LARGE SCALE GENOMIC DNA]</scope>
    <source>
        <strain evidence="2 3">N139</strain>
    </source>
</reference>
<evidence type="ECO:0000313" key="3">
    <source>
        <dbReference type="Proteomes" id="UP000290540"/>
    </source>
</evidence>
<protein>
    <submittedName>
        <fullName evidence="2">Uncharacterized protein</fullName>
    </submittedName>
</protein>
<dbReference type="EMBL" id="MQTW01004311">
    <property type="protein sequence ID" value="RYC76605.1"/>
    <property type="molecule type" value="Genomic_DNA"/>
</dbReference>
<accession>A0A4Q2UR45</accession>
<dbReference type="AlphaFoldDB" id="A0A4Q2UR45"/>
<organism evidence="2 3">
    <name type="scientific">Fusarium oxysporum f. sp. narcissi</name>
    <dbReference type="NCBI Taxonomy" id="451672"/>
    <lineage>
        <taxon>Eukaryota</taxon>
        <taxon>Fungi</taxon>
        <taxon>Dikarya</taxon>
        <taxon>Ascomycota</taxon>
        <taxon>Pezizomycotina</taxon>
        <taxon>Sordariomycetes</taxon>
        <taxon>Hypocreomycetidae</taxon>
        <taxon>Hypocreales</taxon>
        <taxon>Nectriaceae</taxon>
        <taxon>Fusarium</taxon>
        <taxon>Fusarium oxysporum species complex</taxon>
    </lineage>
</organism>
<evidence type="ECO:0000256" key="1">
    <source>
        <dbReference type="SAM" id="MobiDB-lite"/>
    </source>
</evidence>
<feature type="region of interest" description="Disordered" evidence="1">
    <location>
        <begin position="89"/>
        <end position="108"/>
    </location>
</feature>
<proteinExistence type="predicted"/>
<evidence type="ECO:0000313" key="2">
    <source>
        <dbReference type="EMBL" id="RYC76605.1"/>
    </source>
</evidence>
<name>A0A4Q2UR45_FUSOX</name>
<dbReference type="Proteomes" id="UP000290540">
    <property type="component" value="Unassembled WGS sequence"/>
</dbReference>
<comment type="caution">
    <text evidence="2">The sequence shown here is derived from an EMBL/GenBank/DDBJ whole genome shotgun (WGS) entry which is preliminary data.</text>
</comment>
<gene>
    <name evidence="2" type="ORF">BFJ63_vAg20518</name>
</gene>
<sequence>DVREGVRMLELAPPEHFPARQRPFELADELLQVVGHHPVETHQLAVAVVEHLSPGWLSGEQKSGAAGEGLDIGPVRGIGYQGQQVGQQAGLAAWPREQRGRLHSQPLR</sequence>
<feature type="non-terminal residue" evidence="2">
    <location>
        <position position="1"/>
    </location>
</feature>